<dbReference type="EMBL" id="CP060286">
    <property type="protein sequence ID" value="QNK41849.1"/>
    <property type="molecule type" value="Genomic_DNA"/>
</dbReference>
<dbReference type="KEGG" id="cfem:HCR03_06300"/>
<gene>
    <name evidence="1" type="ORF">HCR03_06300</name>
</gene>
<name>A0A7G8TE08_9FIRM</name>
<evidence type="ECO:0000313" key="1">
    <source>
        <dbReference type="EMBL" id="QNK41849.1"/>
    </source>
</evidence>
<dbReference type="AlphaFoldDB" id="A0A7G8TE08"/>
<dbReference type="RefSeq" id="WP_187037183.1">
    <property type="nucleotide sequence ID" value="NZ_CP060286.1"/>
</dbReference>
<accession>A0A7G8TE08</accession>
<dbReference type="Proteomes" id="UP000515909">
    <property type="component" value="Chromosome"/>
</dbReference>
<evidence type="ECO:0000313" key="2">
    <source>
        <dbReference type="Proteomes" id="UP000515909"/>
    </source>
</evidence>
<protein>
    <submittedName>
        <fullName evidence="1">Uncharacterized protein</fullName>
    </submittedName>
</protein>
<reference evidence="1 2" key="1">
    <citation type="submission" date="2020-08" db="EMBL/GenBank/DDBJ databases">
        <title>The isolate Caproiciproducens sp. 7D4C2 produces n-caproate at mildly acidic conditions from hexoses: genome and rBOX comparison with related strains and chain-elongating bacteria.</title>
        <authorList>
            <person name="Esquivel-Elizondo S."/>
            <person name="Bagci C."/>
            <person name="Temovska M."/>
            <person name="Jeon B.S."/>
            <person name="Bessarab I."/>
            <person name="Williams R.B.H."/>
            <person name="Huson D.H."/>
            <person name="Angenent L.T."/>
        </authorList>
    </citation>
    <scope>NUCLEOTIDE SEQUENCE [LARGE SCALE GENOMIC DNA]</scope>
    <source>
        <strain evidence="1 2">7D4C2</strain>
    </source>
</reference>
<proteinExistence type="predicted"/>
<organism evidence="1 2">
    <name type="scientific">Caproicibacter fermentans</name>
    <dbReference type="NCBI Taxonomy" id="2576756"/>
    <lineage>
        <taxon>Bacteria</taxon>
        <taxon>Bacillati</taxon>
        <taxon>Bacillota</taxon>
        <taxon>Clostridia</taxon>
        <taxon>Eubacteriales</taxon>
        <taxon>Acutalibacteraceae</taxon>
        <taxon>Caproicibacter</taxon>
    </lineage>
</organism>
<sequence length="82" mass="9261">MKRAELAGYIDAAVDESLAGCETENPLEAWTRFIDRLDAKGRRSIGDTLERQGRNRYTGEVINDGKCNIEPKPLLEPEDPER</sequence>